<evidence type="ECO:0000256" key="1">
    <source>
        <dbReference type="SAM" id="SignalP"/>
    </source>
</evidence>
<comment type="caution">
    <text evidence="3">The sequence shown here is derived from an EMBL/GenBank/DDBJ whole genome shotgun (WGS) entry which is preliminary data.</text>
</comment>
<dbReference type="EMBL" id="NIVC01002230">
    <property type="protein sequence ID" value="PAA59784.1"/>
    <property type="molecule type" value="Genomic_DNA"/>
</dbReference>
<keyword evidence="1" id="KW-0732">Signal</keyword>
<protein>
    <submittedName>
        <fullName evidence="3">Uncharacterized protein</fullName>
    </submittedName>
</protein>
<dbReference type="AlphaFoldDB" id="A0A267EFQ3"/>
<reference evidence="3 4" key="1">
    <citation type="submission" date="2017-06" db="EMBL/GenBank/DDBJ databases">
        <title>A platform for efficient transgenesis in Macrostomum lignano, a flatworm model organism for stem cell research.</title>
        <authorList>
            <person name="Berezikov E."/>
        </authorList>
    </citation>
    <scope>NUCLEOTIDE SEQUENCE [LARGE SCALE GENOMIC DNA]</scope>
    <source>
        <strain evidence="3">DV1</strain>
        <tissue evidence="3">Whole organism</tissue>
    </source>
</reference>
<evidence type="ECO:0000313" key="4">
    <source>
        <dbReference type="Proteomes" id="UP000215902"/>
    </source>
</evidence>
<proteinExistence type="predicted"/>
<feature type="chain" id="PRO_5011916011" evidence="1">
    <location>
        <begin position="28"/>
        <end position="58"/>
    </location>
</feature>
<keyword evidence="4" id="KW-1185">Reference proteome</keyword>
<name>A0A267EFQ3_9PLAT</name>
<feature type="signal peptide" evidence="1">
    <location>
        <begin position="1"/>
        <end position="27"/>
    </location>
</feature>
<gene>
    <name evidence="3" type="ORF">BOX15_Mlig000133g2</name>
    <name evidence="2" type="ORF">BOX15_Mlig000133g3</name>
</gene>
<dbReference type="Proteomes" id="UP000215902">
    <property type="component" value="Unassembled WGS sequence"/>
</dbReference>
<evidence type="ECO:0000313" key="3">
    <source>
        <dbReference type="EMBL" id="PAA59784.1"/>
    </source>
</evidence>
<accession>A0A267EFQ3</accession>
<organism evidence="3 4">
    <name type="scientific">Macrostomum lignano</name>
    <dbReference type="NCBI Taxonomy" id="282301"/>
    <lineage>
        <taxon>Eukaryota</taxon>
        <taxon>Metazoa</taxon>
        <taxon>Spiralia</taxon>
        <taxon>Lophotrochozoa</taxon>
        <taxon>Platyhelminthes</taxon>
        <taxon>Rhabditophora</taxon>
        <taxon>Macrostomorpha</taxon>
        <taxon>Macrostomida</taxon>
        <taxon>Macrostomidae</taxon>
        <taxon>Macrostomum</taxon>
    </lineage>
</organism>
<evidence type="ECO:0000313" key="2">
    <source>
        <dbReference type="EMBL" id="PAA47059.1"/>
    </source>
</evidence>
<sequence>MPFFCFSCPKFAVYLYIFIASAATTRGTTSSLCGSEFFIDNNSTDNKFVPAACCPLLR</sequence>
<dbReference type="EMBL" id="NIVC01004592">
    <property type="protein sequence ID" value="PAA47059.1"/>
    <property type="molecule type" value="Genomic_DNA"/>
</dbReference>